<feature type="transmembrane region" description="Helical" evidence="1">
    <location>
        <begin position="43"/>
        <end position="64"/>
    </location>
</feature>
<dbReference type="EMBL" id="AGWN01000001">
    <property type="protein sequence ID" value="EPD31087.1"/>
    <property type="molecule type" value="Genomic_DNA"/>
</dbReference>
<proteinExistence type="predicted"/>
<name>A0A9W5VWK7_9ACTO</name>
<evidence type="ECO:0000313" key="3">
    <source>
        <dbReference type="Proteomes" id="UP000014387"/>
    </source>
</evidence>
<reference evidence="2 3" key="1">
    <citation type="submission" date="2013-05" db="EMBL/GenBank/DDBJ databases">
        <title>The Genome Sequence of Actinomyces europaeus ACS-120-V-COL10B.</title>
        <authorList>
            <consortium name="The Broad Institute Genomics Platform"/>
            <person name="Earl A."/>
            <person name="Ward D."/>
            <person name="Feldgarden M."/>
            <person name="Gevers D."/>
            <person name="Saerens B."/>
            <person name="Vaneechoutte M."/>
            <person name="Walker B."/>
            <person name="Young S."/>
            <person name="Zeng Q."/>
            <person name="Gargeya S."/>
            <person name="Fitzgerald M."/>
            <person name="Haas B."/>
            <person name="Abouelleil A."/>
            <person name="Allen A.W."/>
            <person name="Alvarado L."/>
            <person name="Arachchi H.M."/>
            <person name="Berlin A.M."/>
            <person name="Chapman S.B."/>
            <person name="Gainer-Dewar J."/>
            <person name="Goldberg J."/>
            <person name="Griggs A."/>
            <person name="Gujja S."/>
            <person name="Hansen M."/>
            <person name="Howarth C."/>
            <person name="Imamovic A."/>
            <person name="Ireland A."/>
            <person name="Larimer J."/>
            <person name="McCowan C."/>
            <person name="Murphy C."/>
            <person name="Pearson M."/>
            <person name="Poon T.W."/>
            <person name="Priest M."/>
            <person name="Roberts A."/>
            <person name="Saif S."/>
            <person name="Shea T."/>
            <person name="Sisk P."/>
            <person name="Sykes S."/>
            <person name="Wortman J."/>
            <person name="Nusbaum C."/>
            <person name="Birren B."/>
        </authorList>
    </citation>
    <scope>NUCLEOTIDE SEQUENCE [LARGE SCALE GENOMIC DNA]</scope>
    <source>
        <strain evidence="2 3">ACS-120-V-Col10b</strain>
    </source>
</reference>
<evidence type="ECO:0000256" key="1">
    <source>
        <dbReference type="SAM" id="Phobius"/>
    </source>
</evidence>
<protein>
    <submittedName>
        <fullName evidence="2">Uncharacterized protein</fullName>
    </submittedName>
</protein>
<keyword evidence="1" id="KW-0472">Membrane</keyword>
<feature type="transmembrane region" description="Helical" evidence="1">
    <location>
        <begin position="71"/>
        <end position="94"/>
    </location>
</feature>
<dbReference type="RefSeq" id="WP_016444199.1">
    <property type="nucleotide sequence ID" value="NZ_KE150266.1"/>
</dbReference>
<dbReference type="OrthoDB" id="3267473at2"/>
<organism evidence="2 3">
    <name type="scientific">Gleimia europaea ACS-120-V-Col10b</name>
    <dbReference type="NCBI Taxonomy" id="883069"/>
    <lineage>
        <taxon>Bacteria</taxon>
        <taxon>Bacillati</taxon>
        <taxon>Actinomycetota</taxon>
        <taxon>Actinomycetes</taxon>
        <taxon>Actinomycetales</taxon>
        <taxon>Actinomycetaceae</taxon>
        <taxon>Gleimia</taxon>
    </lineage>
</organism>
<accession>A0A9W5VWK7</accession>
<comment type="caution">
    <text evidence="2">The sequence shown here is derived from an EMBL/GenBank/DDBJ whole genome shotgun (WGS) entry which is preliminary data.</text>
</comment>
<gene>
    <name evidence="2" type="ORF">HMPREF9238_00847</name>
</gene>
<keyword evidence="3" id="KW-1185">Reference proteome</keyword>
<dbReference type="Proteomes" id="UP000014387">
    <property type="component" value="Unassembled WGS sequence"/>
</dbReference>
<evidence type="ECO:0000313" key="2">
    <source>
        <dbReference type="EMBL" id="EPD31087.1"/>
    </source>
</evidence>
<keyword evidence="1" id="KW-0812">Transmembrane</keyword>
<keyword evidence="1" id="KW-1133">Transmembrane helix</keyword>
<sequence>MTIIAFVLGLAALIATLWLRKDTPSSRAWETENGIVDERFAFVFLPSFTILLFGLGIIGLSGLFSELSAGVRLLFILGCLLSAVGAFGTVAGLFSNKYPLWLLPKWRLESPYRK</sequence>
<dbReference type="AlphaFoldDB" id="A0A9W5VWK7"/>